<dbReference type="EMBL" id="MN740066">
    <property type="protein sequence ID" value="QHT86286.1"/>
    <property type="molecule type" value="Genomic_DNA"/>
</dbReference>
<evidence type="ECO:0000256" key="1">
    <source>
        <dbReference type="SAM" id="Coils"/>
    </source>
</evidence>
<evidence type="ECO:0000256" key="3">
    <source>
        <dbReference type="SAM" id="Phobius"/>
    </source>
</evidence>
<reference evidence="4" key="1">
    <citation type="journal article" date="2020" name="Nature">
        <title>Giant virus diversity and host interactions through global metagenomics.</title>
        <authorList>
            <person name="Schulz F."/>
            <person name="Roux S."/>
            <person name="Paez-Espino D."/>
            <person name="Jungbluth S."/>
            <person name="Walsh D.A."/>
            <person name="Denef V.J."/>
            <person name="McMahon K.D."/>
            <person name="Konstantinidis K.T."/>
            <person name="Eloe-Fadrosh E.A."/>
            <person name="Kyrpides N.C."/>
            <person name="Woyke T."/>
        </authorList>
    </citation>
    <scope>NUCLEOTIDE SEQUENCE</scope>
    <source>
        <strain evidence="4">GVMAG-M-3300023184-186</strain>
    </source>
</reference>
<keyword evidence="3" id="KW-0472">Membrane</keyword>
<dbReference type="AlphaFoldDB" id="A0A6C0I1R0"/>
<proteinExistence type="predicted"/>
<organism evidence="4">
    <name type="scientific">viral metagenome</name>
    <dbReference type="NCBI Taxonomy" id="1070528"/>
    <lineage>
        <taxon>unclassified sequences</taxon>
        <taxon>metagenomes</taxon>
        <taxon>organismal metagenomes</taxon>
    </lineage>
</organism>
<keyword evidence="3" id="KW-0812">Transmembrane</keyword>
<sequence length="363" mass="42192">MDNNQATIFIVFLILILILSVVLIIMSSLSLQGITLAQGGNKRAIGGNRLEELKSMLEDLYGELKSKQENLESFEAQLNKLLKTYSETNKGLKQLRKDIERINTEIKEVESHIAETRLQYTIELLTTSYPEELQKLQDFSEIDELYKFQLSINKYYPDLLKELQKFSLDDLMRIESKQYLEDKLNSIINAIREYIDKYNKNIFLNNPNQYEVAVTRGVEIKKSIRQIKDKLLKKYDELTSLIEDAQEANSLNLAQRLQKEETEAAAELEERKQQDEFKSANFFADEGRKKEAETSAPPSNGEIMMNLGINDSNIRKKLIGEFMHKNNSKIMPLTFPDFMTAKHQLYENSGYYPLSFENYCRDN</sequence>
<feature type="coiled-coil region" evidence="1">
    <location>
        <begin position="228"/>
        <end position="274"/>
    </location>
</feature>
<evidence type="ECO:0000256" key="2">
    <source>
        <dbReference type="SAM" id="MobiDB-lite"/>
    </source>
</evidence>
<evidence type="ECO:0000313" key="4">
    <source>
        <dbReference type="EMBL" id="QHT86286.1"/>
    </source>
</evidence>
<feature type="region of interest" description="Disordered" evidence="2">
    <location>
        <begin position="279"/>
        <end position="300"/>
    </location>
</feature>
<keyword evidence="1" id="KW-0175">Coiled coil</keyword>
<keyword evidence="3" id="KW-1133">Transmembrane helix</keyword>
<feature type="transmembrane region" description="Helical" evidence="3">
    <location>
        <begin position="6"/>
        <end position="26"/>
    </location>
</feature>
<feature type="coiled-coil region" evidence="1">
    <location>
        <begin position="50"/>
        <end position="119"/>
    </location>
</feature>
<name>A0A6C0I1R0_9ZZZZ</name>
<accession>A0A6C0I1R0</accession>
<protein>
    <submittedName>
        <fullName evidence="4">Uncharacterized protein</fullName>
    </submittedName>
</protein>